<gene>
    <name evidence="4" type="ORF">IV44_GL000644</name>
</gene>
<evidence type="ECO:0000256" key="2">
    <source>
        <dbReference type="ARBA" id="ARBA00023295"/>
    </source>
</evidence>
<dbReference type="RefSeq" id="WP_046433297.1">
    <property type="nucleotide sequence ID" value="NZ_JQBQ01000021.1"/>
</dbReference>
<dbReference type="GO" id="GO:0016798">
    <property type="term" value="F:hydrolase activity, acting on glycosyl bonds"/>
    <property type="evidence" value="ECO:0007669"/>
    <property type="project" value="UniProtKB-KW"/>
</dbReference>
<dbReference type="SMART" id="SM00642">
    <property type="entry name" value="Aamy"/>
    <property type="match status" value="1"/>
</dbReference>
<dbReference type="Proteomes" id="UP000051529">
    <property type="component" value="Unassembled WGS sequence"/>
</dbReference>
<name>A0A0R2KME8_LACAM</name>
<keyword evidence="2" id="KW-0326">Glycosidase</keyword>
<comment type="caution">
    <text evidence="4">The sequence shown here is derived from an EMBL/GenBank/DDBJ whole genome shotgun (WGS) entry which is preliminary data.</text>
</comment>
<dbReference type="GO" id="GO:0005975">
    <property type="term" value="P:carbohydrate metabolic process"/>
    <property type="evidence" value="ECO:0007669"/>
    <property type="project" value="InterPro"/>
</dbReference>
<dbReference type="Gene3D" id="3.90.400.10">
    <property type="entry name" value="Oligo-1,6-glucosidase, Domain 2"/>
    <property type="match status" value="1"/>
</dbReference>
<dbReference type="InterPro" id="IPR017853">
    <property type="entry name" value="GH"/>
</dbReference>
<protein>
    <recommendedName>
        <fullName evidence="3">Glycosyl hydrolase family 13 catalytic domain-containing protein</fullName>
    </recommendedName>
</protein>
<dbReference type="PATRIC" id="fig|695563.3.peg.697"/>
<accession>A0A0R2KME8</accession>
<dbReference type="EMBL" id="JQBQ01000021">
    <property type="protein sequence ID" value="KRN90608.1"/>
    <property type="molecule type" value="Genomic_DNA"/>
</dbReference>
<keyword evidence="1" id="KW-0378">Hydrolase</keyword>
<sequence length="597" mass="69228">MKVTYDSWQKQYKTPFGAIQANTLVTWAIAIDQPVQEADLWLTKLNEDPVAYPMNYNDETQKYETQVRVGSSGLYNYYFAIKQNNQMFYVDQGLFGQGRLRQDDHNLKQYQLICYERKVPQVDWYDQGVVYQIFPDRFANGNPYGEVTGRKKNSFLYATEEDTPYYIKNSRGEITRWDFFGGNLAGIRKKLPYLKKLGVNIIYLNPIFLATSNHRYDTVDYMKIDPMLGDEDDLRGLIHDLHQNGMHLLLDGVFNHVGQESIYFQEAIKDKSSHYYSWFNFINYPEKYQSWWGVSSLPEVNKSNPEYQDFIYGDHGVLAKWMKDQVDGWRLDVADELPMDFLRNIRNRLMKENCQVMIGEVWEDASDKFVNSEYRPYTFGDNLTGVMNYPVRNFIVGLLTSENSDAEIALMNKLALLVEHYPTNFLRNCLNNIGTHDTVRIKTALQNDEKLVLLAFGLMFMLPGVPCIYYGDEAGLIGDKDPDNRRFFPWGRESRSLIAQVSKWINVRKQNPVLVKSKIGFLHIATGINAIVRYDEKVIMVYCINKNKAETVLAKENFAFYCLPKTIAEEVAAELDQTKLSGEDSILRKIPRKANIG</sequence>
<proteinExistence type="predicted"/>
<dbReference type="Gene3D" id="3.20.20.80">
    <property type="entry name" value="Glycosidases"/>
    <property type="match status" value="1"/>
</dbReference>
<dbReference type="CDD" id="cd11338">
    <property type="entry name" value="AmyAc_CMD"/>
    <property type="match status" value="1"/>
</dbReference>
<dbReference type="PANTHER" id="PTHR10357">
    <property type="entry name" value="ALPHA-AMYLASE FAMILY MEMBER"/>
    <property type="match status" value="1"/>
</dbReference>
<dbReference type="Pfam" id="PF00128">
    <property type="entry name" value="Alpha-amylase"/>
    <property type="match status" value="1"/>
</dbReference>
<dbReference type="InterPro" id="IPR045857">
    <property type="entry name" value="O16G_dom_2"/>
</dbReference>
<evidence type="ECO:0000256" key="1">
    <source>
        <dbReference type="ARBA" id="ARBA00022801"/>
    </source>
</evidence>
<dbReference type="InterPro" id="IPR006047">
    <property type="entry name" value="GH13_cat_dom"/>
</dbReference>
<organism evidence="4 5">
    <name type="scientific">Lactobacillus amylovorus subsp. animalium DSM 16698</name>
    <dbReference type="NCBI Taxonomy" id="695563"/>
    <lineage>
        <taxon>Bacteria</taxon>
        <taxon>Bacillati</taxon>
        <taxon>Bacillota</taxon>
        <taxon>Bacilli</taxon>
        <taxon>Lactobacillales</taxon>
        <taxon>Lactobacillaceae</taxon>
        <taxon>Lactobacillus</taxon>
        <taxon>Lactobacillus amylovorus subsp. animalium</taxon>
    </lineage>
</organism>
<dbReference type="SUPFAM" id="SSF51445">
    <property type="entry name" value="(Trans)glycosidases"/>
    <property type="match status" value="1"/>
</dbReference>
<evidence type="ECO:0000313" key="4">
    <source>
        <dbReference type="EMBL" id="KRN90608.1"/>
    </source>
</evidence>
<evidence type="ECO:0000313" key="5">
    <source>
        <dbReference type="Proteomes" id="UP000051529"/>
    </source>
</evidence>
<dbReference type="PANTHER" id="PTHR10357:SF210">
    <property type="entry name" value="MALTODEXTRIN GLUCOSIDASE"/>
    <property type="match status" value="1"/>
</dbReference>
<evidence type="ECO:0000259" key="3">
    <source>
        <dbReference type="SMART" id="SM00642"/>
    </source>
</evidence>
<reference evidence="4 5" key="1">
    <citation type="journal article" date="2015" name="Genome Announc.">
        <title>Expanding the biotechnology potential of lactobacilli through comparative genomics of 213 strains and associated genera.</title>
        <authorList>
            <person name="Sun Z."/>
            <person name="Harris H.M."/>
            <person name="McCann A."/>
            <person name="Guo C."/>
            <person name="Argimon S."/>
            <person name="Zhang W."/>
            <person name="Yang X."/>
            <person name="Jeffery I.B."/>
            <person name="Cooney J.C."/>
            <person name="Kagawa T.F."/>
            <person name="Liu W."/>
            <person name="Song Y."/>
            <person name="Salvetti E."/>
            <person name="Wrobel A."/>
            <person name="Rasinkangas P."/>
            <person name="Parkhill J."/>
            <person name="Rea M.C."/>
            <person name="O'Sullivan O."/>
            <person name="Ritari J."/>
            <person name="Douillard F.P."/>
            <person name="Paul Ross R."/>
            <person name="Yang R."/>
            <person name="Briner A.E."/>
            <person name="Felis G.E."/>
            <person name="de Vos W.M."/>
            <person name="Barrangou R."/>
            <person name="Klaenhammer T.R."/>
            <person name="Caufield P.W."/>
            <person name="Cui Y."/>
            <person name="Zhang H."/>
            <person name="O'Toole P.W."/>
        </authorList>
    </citation>
    <scope>NUCLEOTIDE SEQUENCE [LARGE SCALE GENOMIC DNA]</scope>
    <source>
        <strain evidence="4 5">DSM 16698</strain>
    </source>
</reference>
<feature type="domain" description="Glycosyl hydrolase family 13 catalytic" evidence="3">
    <location>
        <begin position="132"/>
        <end position="508"/>
    </location>
</feature>
<dbReference type="AlphaFoldDB" id="A0A0R2KME8"/>